<evidence type="ECO:0000259" key="2">
    <source>
        <dbReference type="PROSITE" id="PS50113"/>
    </source>
</evidence>
<dbReference type="RefSeq" id="WP_189001074.1">
    <property type="nucleotide sequence ID" value="NZ_BMOD01000002.1"/>
</dbReference>
<dbReference type="SUPFAM" id="SSF55785">
    <property type="entry name" value="PYP-like sensor domain (PAS domain)"/>
    <property type="match status" value="4"/>
</dbReference>
<evidence type="ECO:0000259" key="3">
    <source>
        <dbReference type="PROSITE" id="PS50883"/>
    </source>
</evidence>
<evidence type="ECO:0000313" key="5">
    <source>
        <dbReference type="EMBL" id="GGJ26663.1"/>
    </source>
</evidence>
<dbReference type="InterPro" id="IPR001610">
    <property type="entry name" value="PAC"/>
</dbReference>
<feature type="domain" description="PAC" evidence="2">
    <location>
        <begin position="314"/>
        <end position="366"/>
    </location>
</feature>
<dbReference type="NCBIfam" id="TIGR00254">
    <property type="entry name" value="GGDEF"/>
    <property type="match status" value="1"/>
</dbReference>
<dbReference type="CDD" id="cd01948">
    <property type="entry name" value="EAL"/>
    <property type="match status" value="1"/>
</dbReference>
<dbReference type="Gene3D" id="2.10.70.100">
    <property type="match status" value="2"/>
</dbReference>
<dbReference type="SMART" id="SM00086">
    <property type="entry name" value="PAC"/>
    <property type="match status" value="3"/>
</dbReference>
<sequence>MIPFHKNPLGLPRVSSTLKQLLQGAQGWMFLVSPEGKILQVSESVSRDLHLDSRLSGLPLQDLDAWTPESRQKLEHLFGNAPLPAEIQLDMTSHQGLHFTLTPIQGPTGKTTSVVLETQPQQAADQTLSGVLEHAQIALAVLDGNEKLLWGNRALSKLLGVPHEDLSQVHLPRVIGMSVADRSLDDLQFHTKWLREDGQAIWINVGVRQIAPFDTGTPYTLLELSDATAELSVRHELEGMRSQLEFALQSSGVGTWEWEVQSDTLTWDARMCEMYGLQQDTFLGRFADWPPLVHPEDSAKVVGFTFQALSGHSNEAEFRILLPDGSVRHTKVVAHQIKDGAGHTLKIMGTSWDITREKRIELDLREAHRIAQIASWKWDLVHSTLDWSDEFRRMLGFTAEAPVPDIDTLNAVLAPHSRQTLQEVMQEAILNQDDFALDVELQGKSKTRWLHLKGRIAQNREGQAVMVYGTAQDITESKTAREELLILSNRLLLATEAGGIGIWEWDSASMCIEMDRKMCDLMGLPEGSPSNQDVYRMIHERIHQDDQLLLEEFFRSVAEGKQQGQDILHADFRVLLPRNRVRVLRSHAKVLPGSNPGSYRMLGTAWDITDQKTTEHLIRHQANHDALTDLPNRRLFFELLSQEIKNTQRTDQACAVLFIDLDRFKEVNDTYGHQAGDELLKEVSNRLKMCTRASDVLARLSGDEFVIMLTHLTEITPAAMIAERILAILSHPVRIGRENLTITASIGIAVYPDDADDANKLLIYADQAMYNAKNEGKNRYAFFQKAMQDQAVEKRTLTVELNQAIKRNELEMYYQPILDLNSHRIVKAEALLRWKHPEKGFISPAVFIPIAEESDLIHALGDWVFRTVIQQVKVWNRLDMQPIDVSVNVSAKQFLQKGTMERFMGYIQEAGISPDRLIIEITESVFLQDAFEIAEQFRLIQEAGIRLALDDFGTGYSSLNYLTRFDTRFIKIDRSFVKNLETDTSSPIIDAIIAMSHQLGKTVIAEGVETLEQVEWLKARDCDYVQGYYYARPMPAGDFVKFVEQFLEQLNPENP</sequence>
<feature type="domain" description="GGDEF" evidence="4">
    <location>
        <begin position="652"/>
        <end position="785"/>
    </location>
</feature>
<comment type="caution">
    <text evidence="5">The sequence shown here is derived from an EMBL/GenBank/DDBJ whole genome shotgun (WGS) entry which is preliminary data.</text>
</comment>
<dbReference type="SMART" id="SM00052">
    <property type="entry name" value="EAL"/>
    <property type="match status" value="1"/>
</dbReference>
<evidence type="ECO:0000259" key="4">
    <source>
        <dbReference type="PROSITE" id="PS50887"/>
    </source>
</evidence>
<dbReference type="Pfam" id="PF00990">
    <property type="entry name" value="GGDEF"/>
    <property type="match status" value="1"/>
</dbReference>
<name>A0ABQ2D054_9DEIO</name>
<keyword evidence="6" id="KW-1185">Reference proteome</keyword>
<dbReference type="Pfam" id="PF13188">
    <property type="entry name" value="PAS_8"/>
    <property type="match status" value="1"/>
</dbReference>
<evidence type="ECO:0000259" key="1">
    <source>
        <dbReference type="PROSITE" id="PS50112"/>
    </source>
</evidence>
<dbReference type="InterPro" id="IPR001633">
    <property type="entry name" value="EAL_dom"/>
</dbReference>
<dbReference type="PROSITE" id="PS50112">
    <property type="entry name" value="PAS"/>
    <property type="match status" value="2"/>
</dbReference>
<dbReference type="Pfam" id="PF00563">
    <property type="entry name" value="EAL"/>
    <property type="match status" value="1"/>
</dbReference>
<dbReference type="Gene3D" id="3.30.450.20">
    <property type="entry name" value="PAS domain"/>
    <property type="match status" value="3"/>
</dbReference>
<dbReference type="InterPro" id="IPR013655">
    <property type="entry name" value="PAS_fold_3"/>
</dbReference>
<dbReference type="InterPro" id="IPR000160">
    <property type="entry name" value="GGDEF_dom"/>
</dbReference>
<dbReference type="Pfam" id="PF08447">
    <property type="entry name" value="PAS_3"/>
    <property type="match status" value="2"/>
</dbReference>
<proteinExistence type="predicted"/>
<protein>
    <submittedName>
        <fullName evidence="5">Diguanylate cyclase</fullName>
    </submittedName>
</protein>
<feature type="domain" description="PAC" evidence="2">
    <location>
        <begin position="433"/>
        <end position="486"/>
    </location>
</feature>
<accession>A0ABQ2D054</accession>
<dbReference type="Gene3D" id="3.20.20.450">
    <property type="entry name" value="EAL domain"/>
    <property type="match status" value="1"/>
</dbReference>
<feature type="domain" description="PAS" evidence="1">
    <location>
        <begin position="240"/>
        <end position="312"/>
    </location>
</feature>
<feature type="domain" description="EAL" evidence="3">
    <location>
        <begin position="794"/>
        <end position="1047"/>
    </location>
</feature>
<dbReference type="InterPro" id="IPR000700">
    <property type="entry name" value="PAS-assoc_C"/>
</dbReference>
<evidence type="ECO:0000313" key="6">
    <source>
        <dbReference type="Proteomes" id="UP000632222"/>
    </source>
</evidence>
<dbReference type="PANTHER" id="PTHR44757">
    <property type="entry name" value="DIGUANYLATE CYCLASE DGCP"/>
    <property type="match status" value="1"/>
</dbReference>
<dbReference type="CDD" id="cd01949">
    <property type="entry name" value="GGDEF"/>
    <property type="match status" value="1"/>
</dbReference>
<dbReference type="InterPro" id="IPR043128">
    <property type="entry name" value="Rev_trsase/Diguanyl_cyclase"/>
</dbReference>
<dbReference type="NCBIfam" id="TIGR00229">
    <property type="entry name" value="sensory_box"/>
    <property type="match status" value="2"/>
</dbReference>
<dbReference type="PROSITE" id="PS50883">
    <property type="entry name" value="EAL"/>
    <property type="match status" value="1"/>
</dbReference>
<dbReference type="SUPFAM" id="SSF141868">
    <property type="entry name" value="EAL domain-like"/>
    <property type="match status" value="1"/>
</dbReference>
<dbReference type="Gene3D" id="3.30.70.270">
    <property type="match status" value="1"/>
</dbReference>
<feature type="domain" description="PAS" evidence="1">
    <location>
        <begin position="124"/>
        <end position="166"/>
    </location>
</feature>
<dbReference type="SMART" id="SM00091">
    <property type="entry name" value="PAS"/>
    <property type="match status" value="5"/>
</dbReference>
<dbReference type="InterPro" id="IPR035919">
    <property type="entry name" value="EAL_sf"/>
</dbReference>
<dbReference type="InterPro" id="IPR029787">
    <property type="entry name" value="Nucleotide_cyclase"/>
</dbReference>
<dbReference type="PROSITE" id="PS50113">
    <property type="entry name" value="PAC"/>
    <property type="match status" value="2"/>
</dbReference>
<dbReference type="InterPro" id="IPR035965">
    <property type="entry name" value="PAS-like_dom_sf"/>
</dbReference>
<gene>
    <name evidence="5" type="ORF">GCM10008938_11010</name>
</gene>
<dbReference type="SMART" id="SM00267">
    <property type="entry name" value="GGDEF"/>
    <property type="match status" value="1"/>
</dbReference>
<dbReference type="EMBL" id="BMOD01000002">
    <property type="protein sequence ID" value="GGJ26663.1"/>
    <property type="molecule type" value="Genomic_DNA"/>
</dbReference>
<dbReference type="InterPro" id="IPR000014">
    <property type="entry name" value="PAS"/>
</dbReference>
<organism evidence="5 6">
    <name type="scientific">Deinococcus roseus</name>
    <dbReference type="NCBI Taxonomy" id="392414"/>
    <lineage>
        <taxon>Bacteria</taxon>
        <taxon>Thermotogati</taxon>
        <taxon>Deinococcota</taxon>
        <taxon>Deinococci</taxon>
        <taxon>Deinococcales</taxon>
        <taxon>Deinococcaceae</taxon>
        <taxon>Deinococcus</taxon>
    </lineage>
</organism>
<dbReference type="PROSITE" id="PS50887">
    <property type="entry name" value="GGDEF"/>
    <property type="match status" value="1"/>
</dbReference>
<reference evidence="6" key="1">
    <citation type="journal article" date="2019" name="Int. J. Syst. Evol. Microbiol.">
        <title>The Global Catalogue of Microorganisms (GCM) 10K type strain sequencing project: providing services to taxonomists for standard genome sequencing and annotation.</title>
        <authorList>
            <consortium name="The Broad Institute Genomics Platform"/>
            <consortium name="The Broad Institute Genome Sequencing Center for Infectious Disease"/>
            <person name="Wu L."/>
            <person name="Ma J."/>
        </authorList>
    </citation>
    <scope>NUCLEOTIDE SEQUENCE [LARGE SCALE GENOMIC DNA]</scope>
    <source>
        <strain evidence="6">JCM 14370</strain>
    </source>
</reference>
<dbReference type="InterPro" id="IPR052155">
    <property type="entry name" value="Biofilm_reg_signaling"/>
</dbReference>
<dbReference type="Proteomes" id="UP000632222">
    <property type="component" value="Unassembled WGS sequence"/>
</dbReference>
<dbReference type="CDD" id="cd00130">
    <property type="entry name" value="PAS"/>
    <property type="match status" value="3"/>
</dbReference>
<dbReference type="SUPFAM" id="SSF55073">
    <property type="entry name" value="Nucleotide cyclase"/>
    <property type="match status" value="1"/>
</dbReference>
<dbReference type="PANTHER" id="PTHR44757:SF2">
    <property type="entry name" value="BIOFILM ARCHITECTURE MAINTENANCE PROTEIN MBAA"/>
    <property type="match status" value="1"/>
</dbReference>